<evidence type="ECO:0000313" key="4">
    <source>
        <dbReference type="Proteomes" id="UP001209229"/>
    </source>
</evidence>
<feature type="chain" id="PRO_5042035055" evidence="1">
    <location>
        <begin position="22"/>
        <end position="647"/>
    </location>
</feature>
<keyword evidence="4" id="KW-1185">Reference proteome</keyword>
<feature type="signal peptide" evidence="1">
    <location>
        <begin position="1"/>
        <end position="21"/>
    </location>
</feature>
<proteinExistence type="predicted"/>
<gene>
    <name evidence="3" type="ORF">OM075_22165</name>
</gene>
<organism evidence="3 4">
    <name type="scientific">Plebeiibacterium sediminum</name>
    <dbReference type="NCBI Taxonomy" id="2992112"/>
    <lineage>
        <taxon>Bacteria</taxon>
        <taxon>Pseudomonadati</taxon>
        <taxon>Bacteroidota</taxon>
        <taxon>Bacteroidia</taxon>
        <taxon>Marinilabiliales</taxon>
        <taxon>Marinilabiliaceae</taxon>
        <taxon>Plebeiibacterium</taxon>
    </lineage>
</organism>
<name>A0AAE3M8Y5_9BACT</name>
<protein>
    <submittedName>
        <fullName evidence="3">DUF3857 domain-containing protein</fullName>
    </submittedName>
</protein>
<dbReference type="EMBL" id="JAPDPJ010000087">
    <property type="protein sequence ID" value="MCW3789186.1"/>
    <property type="molecule type" value="Genomic_DNA"/>
</dbReference>
<evidence type="ECO:0000256" key="1">
    <source>
        <dbReference type="SAM" id="SignalP"/>
    </source>
</evidence>
<dbReference type="Gene3D" id="2.60.40.3140">
    <property type="match status" value="1"/>
</dbReference>
<sequence>MNKIWYLLSLLFLFIPILSNAQKAPEKAEADMYIEKCDFEPDAPAVVLFDKGNIFFLREEGGFDIKYTRHKRVKIFKEAAFDQGEIKIPLYIGDTDVEVVKDIKATTYYYDGKSIEKTVLDPDQIFEEPINKHWYQKKFAMPNLKEGCVVDYEYTVISPFIFNLPDWDFQNDIPTIYSEYQTNMIPFYTYTYRAQGFTAFDIFESGESKGLDRQFMNLTFRDMNYTFGMKNIPSFNDESFISSKEDYIKKIDFQLSEINYPSGYSKKVLTTWPALAKDLMDLPEFGIYLKKSTKIGSKEFTHLQSQSDMEKIESVLKYMKSNYKYNGRNSYAASESIKDFINLKTGNSANINLLALGILQSLNVDCKPVIISTRDHGKVYEDFPFADFFNDVLIIATVGDKKMILDATDPYCPTNLIPANCCNGKGFIVDEAEEKWANIYNNLPSHDMTSLSYSYNPETNQLEGSARVKTTGHIAISERKRYTSNEEKFVDHLNSDGLKVKDDITVNAEEKEGQFNYSFDFTSSVDQIENQIIINPFMKLPVQDNPFKQKERDYSIDFVYPFVRNFQVNIKLPDGYKIEKLPIDVSRNTKNIAFSYKITQLENNTFVISSNYQIKKPIYPSSTYNELKSFYKLVTEQLNQSIVVTKI</sequence>
<dbReference type="InterPro" id="IPR024618">
    <property type="entry name" value="DUF3857"/>
</dbReference>
<dbReference type="Gene3D" id="3.10.620.30">
    <property type="match status" value="1"/>
</dbReference>
<accession>A0AAE3M8Y5</accession>
<feature type="domain" description="DUF3857" evidence="2">
    <location>
        <begin position="66"/>
        <end position="194"/>
    </location>
</feature>
<dbReference type="Proteomes" id="UP001209229">
    <property type="component" value="Unassembled WGS sequence"/>
</dbReference>
<dbReference type="RefSeq" id="WP_301192744.1">
    <property type="nucleotide sequence ID" value="NZ_JAPDPJ010000087.1"/>
</dbReference>
<dbReference type="Pfam" id="PF12969">
    <property type="entry name" value="DUF3857"/>
    <property type="match status" value="1"/>
</dbReference>
<evidence type="ECO:0000313" key="3">
    <source>
        <dbReference type="EMBL" id="MCW3789186.1"/>
    </source>
</evidence>
<evidence type="ECO:0000259" key="2">
    <source>
        <dbReference type="Pfam" id="PF12969"/>
    </source>
</evidence>
<dbReference type="Gene3D" id="2.60.120.1130">
    <property type="match status" value="1"/>
</dbReference>
<dbReference type="AlphaFoldDB" id="A0AAE3M8Y5"/>
<keyword evidence="1" id="KW-0732">Signal</keyword>
<comment type="caution">
    <text evidence="3">The sequence shown here is derived from an EMBL/GenBank/DDBJ whole genome shotgun (WGS) entry which is preliminary data.</text>
</comment>
<reference evidence="3" key="1">
    <citation type="submission" date="2022-10" db="EMBL/GenBank/DDBJ databases">
        <authorList>
            <person name="Yu W.X."/>
        </authorList>
    </citation>
    <scope>NUCLEOTIDE SEQUENCE</scope>
    <source>
        <strain evidence="3">AAT</strain>
    </source>
</reference>